<comment type="similarity">
    <text evidence="1 2">Belongs to the UPF0102 family.</text>
</comment>
<dbReference type="HAMAP" id="MF_00048">
    <property type="entry name" value="UPF0102"/>
    <property type="match status" value="1"/>
</dbReference>
<evidence type="ECO:0000256" key="1">
    <source>
        <dbReference type="ARBA" id="ARBA00006738"/>
    </source>
</evidence>
<dbReference type="PANTHER" id="PTHR34039:SF1">
    <property type="entry name" value="UPF0102 PROTEIN YRAN"/>
    <property type="match status" value="1"/>
</dbReference>
<gene>
    <name evidence="3" type="ORF">VRU49_01985</name>
</gene>
<evidence type="ECO:0000313" key="3">
    <source>
        <dbReference type="EMBL" id="MEE1884178.1"/>
    </source>
</evidence>
<evidence type="ECO:0000256" key="2">
    <source>
        <dbReference type="HAMAP-Rule" id="MF_00048"/>
    </source>
</evidence>
<sequence>MNASLNLGRLGEEIASKYLLNLGYEILDQNWVFEKAEIDIIALFDNKIVFVEVKSRRSQAFGLPDSFVDENKIMNLSRAADHYLYLVDFNGEVRFDIISILFNENQSYTLNHIDDAFWPE</sequence>
<keyword evidence="4" id="KW-1185">Reference proteome</keyword>
<reference evidence="3 4" key="1">
    <citation type="submission" date="2024-01" db="EMBL/GenBank/DDBJ databases">
        <title>Pedobacter sp. nov., isolated from oil-contaminated soil.</title>
        <authorList>
            <person name="Le N.T.T."/>
        </authorList>
    </citation>
    <scope>NUCLEOTIDE SEQUENCE [LARGE SCALE GENOMIC DNA]</scope>
    <source>
        <strain evidence="3 4">VNH31</strain>
    </source>
</reference>
<dbReference type="InterPro" id="IPR011856">
    <property type="entry name" value="tRNA_endonuc-like_dom_sf"/>
</dbReference>
<dbReference type="EMBL" id="JAZDQU010000001">
    <property type="protein sequence ID" value="MEE1884178.1"/>
    <property type="molecule type" value="Genomic_DNA"/>
</dbReference>
<dbReference type="CDD" id="cd20736">
    <property type="entry name" value="PoNe_Nuclease"/>
    <property type="match status" value="1"/>
</dbReference>
<dbReference type="PANTHER" id="PTHR34039">
    <property type="entry name" value="UPF0102 PROTEIN YRAN"/>
    <property type="match status" value="1"/>
</dbReference>
<accession>A0ABU7GYT9</accession>
<name>A0ABU7GYT9_9SPHI</name>
<proteinExistence type="inferred from homology"/>
<dbReference type="Pfam" id="PF02021">
    <property type="entry name" value="UPF0102"/>
    <property type="match status" value="1"/>
</dbReference>
<dbReference type="Proteomes" id="UP001337681">
    <property type="component" value="Unassembled WGS sequence"/>
</dbReference>
<comment type="caution">
    <text evidence="3">The sequence shown here is derived from an EMBL/GenBank/DDBJ whole genome shotgun (WGS) entry which is preliminary data.</text>
</comment>
<dbReference type="RefSeq" id="WP_330145096.1">
    <property type="nucleotide sequence ID" value="NZ_JAZDQU010000001.1"/>
</dbReference>
<evidence type="ECO:0000313" key="4">
    <source>
        <dbReference type="Proteomes" id="UP001337681"/>
    </source>
</evidence>
<organism evidence="3 4">
    <name type="scientific">Pedobacter flavus</name>
    <dbReference type="NCBI Taxonomy" id="3113906"/>
    <lineage>
        <taxon>Bacteria</taxon>
        <taxon>Pseudomonadati</taxon>
        <taxon>Bacteroidota</taxon>
        <taxon>Sphingobacteriia</taxon>
        <taxon>Sphingobacteriales</taxon>
        <taxon>Sphingobacteriaceae</taxon>
        <taxon>Pedobacter</taxon>
    </lineage>
</organism>
<dbReference type="Gene3D" id="3.40.1350.10">
    <property type="match status" value="1"/>
</dbReference>
<protein>
    <recommendedName>
        <fullName evidence="2">UPF0102 protein VRU49_01985</fullName>
    </recommendedName>
</protein>
<dbReference type="InterPro" id="IPR011335">
    <property type="entry name" value="Restrct_endonuc-II-like"/>
</dbReference>
<dbReference type="InterPro" id="IPR003509">
    <property type="entry name" value="UPF0102_YraN-like"/>
</dbReference>
<dbReference type="SUPFAM" id="SSF52980">
    <property type="entry name" value="Restriction endonuclease-like"/>
    <property type="match status" value="1"/>
</dbReference>